<organism evidence="1 2">
    <name type="scientific">Paludibacter jiangxiensis</name>
    <dbReference type="NCBI Taxonomy" id="681398"/>
    <lineage>
        <taxon>Bacteria</taxon>
        <taxon>Pseudomonadati</taxon>
        <taxon>Bacteroidota</taxon>
        <taxon>Bacteroidia</taxon>
        <taxon>Bacteroidales</taxon>
        <taxon>Paludibacteraceae</taxon>
        <taxon>Paludibacter</taxon>
    </lineage>
</organism>
<dbReference type="InterPro" id="IPR023214">
    <property type="entry name" value="HAD_sf"/>
</dbReference>
<dbReference type="InterPro" id="IPR023198">
    <property type="entry name" value="PGP-like_dom2"/>
</dbReference>
<reference evidence="2" key="2">
    <citation type="journal article" date="2017" name="Genome Announc.">
        <title>Draft genome sequence of Paludibacter jiangxiensis NM7(T), a propionate-producing fermentative bacterium.</title>
        <authorList>
            <person name="Qiu Y.-L."/>
            <person name="Tourlousse D.M."/>
            <person name="Matsuura N."/>
            <person name="Ohashi A."/>
            <person name="Sekiguchi Y."/>
        </authorList>
    </citation>
    <scope>NUCLEOTIDE SEQUENCE [LARGE SCALE GENOMIC DNA]</scope>
    <source>
        <strain evidence="2">NM7</strain>
    </source>
</reference>
<reference evidence="2" key="1">
    <citation type="submission" date="2016-04" db="EMBL/GenBank/DDBJ databases">
        <title>Draft genome sequence of Paludibacter jiangxiensis strain NM7.</title>
        <authorList>
            <person name="Qiu Y."/>
            <person name="Matsuura N."/>
            <person name="Ohashi A."/>
            <person name="Tourlousse M.D."/>
            <person name="Sekiguchi Y."/>
        </authorList>
    </citation>
    <scope>NUCLEOTIDE SEQUENCE [LARGE SCALE GENOMIC DNA]</scope>
    <source>
        <strain evidence="2">NM7</strain>
    </source>
</reference>
<dbReference type="SFLD" id="SFLDG01129">
    <property type="entry name" value="C1.5:_HAD__Beta-PGM__Phosphata"/>
    <property type="match status" value="1"/>
</dbReference>
<keyword evidence="1" id="KW-0378">Hydrolase</keyword>
<dbReference type="InterPro" id="IPR011951">
    <property type="entry name" value="HAD-SF_hydro_IA_YjjG/PynA"/>
</dbReference>
<dbReference type="OrthoDB" id="9802350at2"/>
<dbReference type="SFLD" id="SFLDS00003">
    <property type="entry name" value="Haloacid_Dehalogenase"/>
    <property type="match status" value="1"/>
</dbReference>
<dbReference type="EMBL" id="BDCR01000003">
    <property type="protein sequence ID" value="GAT63296.1"/>
    <property type="molecule type" value="Genomic_DNA"/>
</dbReference>
<proteinExistence type="predicted"/>
<dbReference type="Proteomes" id="UP000076586">
    <property type="component" value="Unassembled WGS sequence"/>
</dbReference>
<sequence length="231" mass="27084">MSHYKHLFFDLDNTLWNFTENARSALFDVYTTYNLKRYYSEFDSYFNQFEENNAALWRLYGADKITKEFLNTERFLAPLRKFGILNEPLAREMSTFYLEQCCEKTAVMPNTFSTLDYLKPHYDLYIISNGFKEVQYKKLNKSGLSGYFNKIFLSEEVGHHKPKPEFFAHLFSVSNAKKKDSLVIGDNFEADIEGAMNFGIDQVYYSADSSQKLTKQPTYTIHNLSELCSFL</sequence>
<comment type="caution">
    <text evidence="1">The sequence shown here is derived from an EMBL/GenBank/DDBJ whole genome shotgun (WGS) entry which is preliminary data.</text>
</comment>
<dbReference type="SUPFAM" id="SSF56784">
    <property type="entry name" value="HAD-like"/>
    <property type="match status" value="1"/>
</dbReference>
<evidence type="ECO:0000313" key="1">
    <source>
        <dbReference type="EMBL" id="GAT63296.1"/>
    </source>
</evidence>
<dbReference type="PANTHER" id="PTHR47478">
    <property type="match status" value="1"/>
</dbReference>
<dbReference type="PANTHER" id="PTHR47478:SF1">
    <property type="entry name" value="PYRIMIDINE 5'-NUCLEOTIDASE YJJG"/>
    <property type="match status" value="1"/>
</dbReference>
<dbReference type="AlphaFoldDB" id="A0A171A538"/>
<dbReference type="STRING" id="681398.PJIAN_3614"/>
<accession>A0A171A538</accession>
<evidence type="ECO:0000313" key="2">
    <source>
        <dbReference type="Proteomes" id="UP000076586"/>
    </source>
</evidence>
<dbReference type="InterPro" id="IPR052550">
    <property type="entry name" value="Pyrimidine_5'-ntase_YjjG"/>
</dbReference>
<name>A0A171A538_9BACT</name>
<keyword evidence="2" id="KW-1185">Reference proteome</keyword>
<dbReference type="Pfam" id="PF00702">
    <property type="entry name" value="Hydrolase"/>
    <property type="match status" value="1"/>
</dbReference>
<dbReference type="NCBIfam" id="TIGR02254">
    <property type="entry name" value="YjjG_YfnB"/>
    <property type="match status" value="1"/>
</dbReference>
<dbReference type="InterPro" id="IPR006439">
    <property type="entry name" value="HAD-SF_hydro_IA"/>
</dbReference>
<dbReference type="Gene3D" id="1.10.150.240">
    <property type="entry name" value="Putative phosphatase, domain 2"/>
    <property type="match status" value="1"/>
</dbReference>
<dbReference type="InterPro" id="IPR036412">
    <property type="entry name" value="HAD-like_sf"/>
</dbReference>
<protein>
    <submittedName>
        <fullName evidence="1">Putative hydrolase of the HAD superfamily</fullName>
    </submittedName>
</protein>
<gene>
    <name evidence="1" type="ORF">PJIAN_3614</name>
</gene>
<dbReference type="RefSeq" id="WP_068704326.1">
    <property type="nucleotide sequence ID" value="NZ_BDCR01000003.1"/>
</dbReference>
<dbReference type="Gene3D" id="3.40.50.1000">
    <property type="entry name" value="HAD superfamily/HAD-like"/>
    <property type="match status" value="1"/>
</dbReference>
<dbReference type="NCBIfam" id="TIGR01549">
    <property type="entry name" value="HAD-SF-IA-v1"/>
    <property type="match status" value="1"/>
</dbReference>
<dbReference type="GO" id="GO:0008253">
    <property type="term" value="F:5'-nucleotidase activity"/>
    <property type="evidence" value="ECO:0007669"/>
    <property type="project" value="InterPro"/>
</dbReference>